<dbReference type="AlphaFoldDB" id="A0A2V3YCE7"/>
<accession>A0A2V3YCE7</accession>
<feature type="region of interest" description="Disordered" evidence="1">
    <location>
        <begin position="1"/>
        <end position="20"/>
    </location>
</feature>
<dbReference type="GeneID" id="86059771"/>
<keyword evidence="3" id="KW-1185">Reference proteome</keyword>
<reference evidence="2 3" key="1">
    <citation type="submission" date="2018-05" db="EMBL/GenBank/DDBJ databases">
        <title>Genomic Encyclopedia of Type Strains, Phase IV (KMG-IV): sequencing the most valuable type-strain genomes for metagenomic binning, comparative biology and taxonomic classification.</title>
        <authorList>
            <person name="Goeker M."/>
        </authorList>
    </citation>
    <scope>NUCLEOTIDE SEQUENCE [LARGE SCALE GENOMIC DNA]</scope>
    <source>
        <strain evidence="2 3">DSM 24995</strain>
    </source>
</reference>
<dbReference type="Proteomes" id="UP000248057">
    <property type="component" value="Unassembled WGS sequence"/>
</dbReference>
<gene>
    <name evidence="2" type="ORF">DFR60_101426</name>
</gene>
<sequence length="261" mass="29609">MNFFKNRKKAETPGTDGNGDHNRKSAFTCCEFDRSSWFLVFSACLGKVMAVQDACRDLVVKDRDWNVDFSRGVIAFGTDEYPLQFLGSEASSSNTWLWGWENVNGFPDEILQTANQVRAAGEKWGLEPLTTAEFELTDSFNGHSLSIVACGLAEHCCYYRGPHSGGAVLVAFSGVPEEVFAPVTGQKFVSLTMQCIQQFSVDHKLFVESFLLWNETPYEWQDLTVRAHFKDDPIFKNDLIIEYEIVDSFWRIKCMKNTGRM</sequence>
<dbReference type="Pfam" id="PF21813">
    <property type="entry name" value="DUF6882"/>
    <property type="match status" value="1"/>
</dbReference>
<proteinExistence type="predicted"/>
<protein>
    <submittedName>
        <fullName evidence="2">Uncharacterized protein</fullName>
    </submittedName>
</protein>
<evidence type="ECO:0000256" key="1">
    <source>
        <dbReference type="SAM" id="MobiDB-lite"/>
    </source>
</evidence>
<evidence type="ECO:0000313" key="3">
    <source>
        <dbReference type="Proteomes" id="UP000248057"/>
    </source>
</evidence>
<dbReference type="RefSeq" id="WP_110321400.1">
    <property type="nucleotide sequence ID" value="NZ_QJKD01000001.1"/>
</dbReference>
<evidence type="ECO:0000313" key="2">
    <source>
        <dbReference type="EMBL" id="PXX57118.1"/>
    </source>
</evidence>
<comment type="caution">
    <text evidence="2">The sequence shown here is derived from an EMBL/GenBank/DDBJ whole genome shotgun (WGS) entry which is preliminary data.</text>
</comment>
<dbReference type="InterPro" id="IPR049249">
    <property type="entry name" value="DUF6882"/>
</dbReference>
<dbReference type="EMBL" id="QJKD01000001">
    <property type="protein sequence ID" value="PXX57118.1"/>
    <property type="molecule type" value="Genomic_DNA"/>
</dbReference>
<name>A0A2V3YCE7_9FIRM</name>
<organism evidence="2 3">
    <name type="scientific">Hungatella effluvii</name>
    <dbReference type="NCBI Taxonomy" id="1096246"/>
    <lineage>
        <taxon>Bacteria</taxon>
        <taxon>Bacillati</taxon>
        <taxon>Bacillota</taxon>
        <taxon>Clostridia</taxon>
        <taxon>Lachnospirales</taxon>
        <taxon>Lachnospiraceae</taxon>
        <taxon>Hungatella</taxon>
    </lineage>
</organism>